<protein>
    <recommendedName>
        <fullName evidence="4">Lipoprotein</fullName>
    </recommendedName>
</protein>
<dbReference type="OrthoDB" id="370669at2"/>
<sequence>MKKVAKLLVAAVVLMVLFASCTTMKVEGLSYGAPANVETLGEFNTTVTGFKLLGSGAGTTLVNIRSNAPGDDIEEAIQDEIAKLGGNGAVDVTIEYGAEFLDMLLTSVTGNVYAPYTIKISGTVVKY</sequence>
<dbReference type="Proteomes" id="UP000029692">
    <property type="component" value="Unassembled WGS sequence"/>
</dbReference>
<feature type="chain" id="PRO_5001938660" description="Lipoprotein" evidence="1">
    <location>
        <begin position="26"/>
        <end position="127"/>
    </location>
</feature>
<keyword evidence="1" id="KW-0732">Signal</keyword>
<evidence type="ECO:0000313" key="2">
    <source>
        <dbReference type="EMBL" id="KGE72073.1"/>
    </source>
</evidence>
<comment type="caution">
    <text evidence="2">The sequence shown here is derived from an EMBL/GenBank/DDBJ whole genome shotgun (WGS) entry which is preliminary data.</text>
</comment>
<proteinExistence type="predicted"/>
<evidence type="ECO:0008006" key="4">
    <source>
        <dbReference type="Google" id="ProtNLM"/>
    </source>
</evidence>
<feature type="signal peptide" evidence="1">
    <location>
        <begin position="1"/>
        <end position="25"/>
    </location>
</feature>
<dbReference type="PROSITE" id="PS51257">
    <property type="entry name" value="PROKAR_LIPOPROTEIN"/>
    <property type="match status" value="1"/>
</dbReference>
<gene>
    <name evidence="2" type="ORF">DC28_08205</name>
</gene>
<evidence type="ECO:0000256" key="1">
    <source>
        <dbReference type="SAM" id="SignalP"/>
    </source>
</evidence>
<organism evidence="2 3">
    <name type="scientific">Spirochaeta lutea</name>
    <dbReference type="NCBI Taxonomy" id="1480694"/>
    <lineage>
        <taxon>Bacteria</taxon>
        <taxon>Pseudomonadati</taxon>
        <taxon>Spirochaetota</taxon>
        <taxon>Spirochaetia</taxon>
        <taxon>Spirochaetales</taxon>
        <taxon>Spirochaetaceae</taxon>
        <taxon>Spirochaeta</taxon>
    </lineage>
</organism>
<dbReference type="RefSeq" id="WP_037547527.1">
    <property type="nucleotide sequence ID" value="NZ_JNUP01000063.1"/>
</dbReference>
<accession>A0A098QXB3</accession>
<keyword evidence="3" id="KW-1185">Reference proteome</keyword>
<reference evidence="2 3" key="1">
    <citation type="submission" date="2014-05" db="EMBL/GenBank/DDBJ databases">
        <title>De novo Genome Sequence of Spirocheata sp.</title>
        <authorList>
            <person name="Shivani Y."/>
            <person name="Subhash Y."/>
            <person name="Tushar L."/>
            <person name="Sasikala C."/>
            <person name="Ramana C.V."/>
        </authorList>
    </citation>
    <scope>NUCLEOTIDE SEQUENCE [LARGE SCALE GENOMIC DNA]</scope>
    <source>
        <strain evidence="2 3">JC230</strain>
    </source>
</reference>
<name>A0A098QXB3_9SPIO</name>
<dbReference type="AlphaFoldDB" id="A0A098QXB3"/>
<evidence type="ECO:0000313" key="3">
    <source>
        <dbReference type="Proteomes" id="UP000029692"/>
    </source>
</evidence>
<dbReference type="EMBL" id="JNUP01000063">
    <property type="protein sequence ID" value="KGE72073.1"/>
    <property type="molecule type" value="Genomic_DNA"/>
</dbReference>